<reference evidence="2" key="1">
    <citation type="submission" date="2009-11" db="EMBL/GenBank/DDBJ databases">
        <authorList>
            <person name="Weinstock G."/>
            <person name="Sodergren E."/>
            <person name="Clifton S."/>
            <person name="Fulton L."/>
            <person name="Fulton B."/>
            <person name="Courtney L."/>
            <person name="Fronick C."/>
            <person name="Harrison M."/>
            <person name="Strong C."/>
            <person name="Farmer C."/>
            <person name="Delahaunty K."/>
            <person name="Markovic C."/>
            <person name="Hall O."/>
            <person name="Minx P."/>
            <person name="Tomlinson C."/>
            <person name="Mitreva M."/>
            <person name="Nelson J."/>
            <person name="Hou S."/>
            <person name="Wollam A."/>
            <person name="Pepin K.H."/>
            <person name="Johnson M."/>
            <person name="Bhonagiri V."/>
            <person name="Nash W.E."/>
            <person name="Warren W."/>
            <person name="Chinwalla A."/>
            <person name="Mardis E.R."/>
            <person name="Wilson R.K."/>
        </authorList>
    </citation>
    <scope>NUCLEOTIDE SEQUENCE [LARGE SCALE GENOMIC DNA]</scope>
    <source>
        <strain evidence="2">DSM 18205</strain>
    </source>
</reference>
<organism evidence="2 3">
    <name type="scientific">Segatella copri DSM 18205</name>
    <dbReference type="NCBI Taxonomy" id="537011"/>
    <lineage>
        <taxon>Bacteria</taxon>
        <taxon>Pseudomonadati</taxon>
        <taxon>Bacteroidota</taxon>
        <taxon>Bacteroidia</taxon>
        <taxon>Bacteroidales</taxon>
        <taxon>Prevotellaceae</taxon>
        <taxon>Segatella</taxon>
    </lineage>
</organism>
<sequence>MFQFRHKDKKKILIPKFILIFGIVIPKFYMIFGIRDPKGSRSSTPFTFALLIGQRFSIPLRAGDRYTGVQEPA</sequence>
<keyword evidence="1" id="KW-0812">Transmembrane</keyword>
<dbReference type="PaxDb" id="537011-PREVCOP_05567"/>
<dbReference type="AlphaFoldDB" id="D1PEB9"/>
<keyword evidence="1" id="KW-0472">Membrane</keyword>
<evidence type="ECO:0000313" key="2">
    <source>
        <dbReference type="EMBL" id="EFB34987.1"/>
    </source>
</evidence>
<keyword evidence="1" id="KW-1133">Transmembrane helix</keyword>
<dbReference type="HOGENOM" id="CLU_2701688_0_0_10"/>
<gene>
    <name evidence="2" type="ORF">PREVCOP_05567</name>
</gene>
<keyword evidence="3" id="KW-1185">Reference proteome</keyword>
<dbReference type="EMBL" id="ACBX02000022">
    <property type="protein sequence ID" value="EFB34987.1"/>
    <property type="molecule type" value="Genomic_DNA"/>
</dbReference>
<evidence type="ECO:0000256" key="1">
    <source>
        <dbReference type="SAM" id="Phobius"/>
    </source>
</evidence>
<accession>D1PEB9</accession>
<evidence type="ECO:0000313" key="3">
    <source>
        <dbReference type="Proteomes" id="UP000004477"/>
    </source>
</evidence>
<protein>
    <submittedName>
        <fullName evidence="2">Uncharacterized protein</fullName>
    </submittedName>
</protein>
<comment type="caution">
    <text evidence="2">The sequence shown here is derived from an EMBL/GenBank/DDBJ whole genome shotgun (WGS) entry which is preliminary data.</text>
</comment>
<dbReference type="Proteomes" id="UP000004477">
    <property type="component" value="Unassembled WGS sequence"/>
</dbReference>
<proteinExistence type="predicted"/>
<name>D1PEB9_9BACT</name>
<feature type="transmembrane region" description="Helical" evidence="1">
    <location>
        <begin position="12"/>
        <end position="32"/>
    </location>
</feature>